<name>A0ABQ0QSL8_9PROT</name>
<evidence type="ECO:0000313" key="1">
    <source>
        <dbReference type="EMBL" id="GBR55384.1"/>
    </source>
</evidence>
<gene>
    <name evidence="1" type="ORF">AA106555_2015</name>
</gene>
<organism evidence="1 2">
    <name type="scientific">Neokomagataea thailandica NBRC 106555</name>
    <dbReference type="NCBI Taxonomy" id="1223520"/>
    <lineage>
        <taxon>Bacteria</taxon>
        <taxon>Pseudomonadati</taxon>
        <taxon>Pseudomonadota</taxon>
        <taxon>Alphaproteobacteria</taxon>
        <taxon>Acetobacterales</taxon>
        <taxon>Acetobacteraceae</taxon>
        <taxon>Neokomagataea</taxon>
    </lineage>
</organism>
<sequence length="99" mass="10603">MVEACFSLCGCDITDGRENTAIIEPIDPFEGCKFNVAFSFPWPLPIDQLGFVETVNRLCERIVIGIPDTAYGCDKPCFGKALCVAQTGILTAAIGVIGD</sequence>
<protein>
    <submittedName>
        <fullName evidence="1">Uncharacterized protein</fullName>
    </submittedName>
</protein>
<dbReference type="Proteomes" id="UP001062632">
    <property type="component" value="Unassembled WGS sequence"/>
</dbReference>
<proteinExistence type="predicted"/>
<evidence type="ECO:0000313" key="2">
    <source>
        <dbReference type="Proteomes" id="UP001062632"/>
    </source>
</evidence>
<reference evidence="1 2" key="1">
    <citation type="submission" date="2013-04" db="EMBL/GenBank/DDBJ databases">
        <title>The genome sequencing project of 58 acetic acid bacteria.</title>
        <authorList>
            <person name="Okamoto-Kainuma A."/>
            <person name="Ishikawa M."/>
            <person name="Umino S."/>
            <person name="Koizumi Y."/>
            <person name="Shiwa Y."/>
            <person name="Yoshikawa H."/>
            <person name="Matsutani M."/>
            <person name="Matsushita K."/>
        </authorList>
    </citation>
    <scope>NUCLEOTIDE SEQUENCE [LARGE SCALE GENOMIC DNA]</scope>
    <source>
        <strain evidence="1 2">NBRC 106555</strain>
    </source>
</reference>
<comment type="caution">
    <text evidence="1">The sequence shown here is derived from an EMBL/GenBank/DDBJ whole genome shotgun (WGS) entry which is preliminary data.</text>
</comment>
<dbReference type="EMBL" id="BAQC01000108">
    <property type="protein sequence ID" value="GBR55384.1"/>
    <property type="molecule type" value="Genomic_DNA"/>
</dbReference>
<accession>A0ABQ0QSL8</accession>
<keyword evidence="2" id="KW-1185">Reference proteome</keyword>